<dbReference type="AlphaFoldDB" id="A0A1M7SSQ6"/>
<keyword evidence="3" id="KW-1185">Reference proteome</keyword>
<evidence type="ECO:0000313" key="3">
    <source>
        <dbReference type="Proteomes" id="UP000184391"/>
    </source>
</evidence>
<name>A0A1M7SSQ6_9SPHN</name>
<accession>A0A1M7SSQ6</accession>
<evidence type="ECO:0000256" key="1">
    <source>
        <dbReference type="SAM" id="MobiDB-lite"/>
    </source>
</evidence>
<reference evidence="3" key="1">
    <citation type="submission" date="2016-12" db="EMBL/GenBank/DDBJ databases">
        <authorList>
            <person name="Varghese N."/>
            <person name="Submissions S."/>
        </authorList>
    </citation>
    <scope>NUCLEOTIDE SEQUENCE [LARGE SCALE GENOMIC DNA]</scope>
    <source>
        <strain evidence="3">DSM 11032</strain>
    </source>
</reference>
<proteinExistence type="predicted"/>
<dbReference type="Proteomes" id="UP000184391">
    <property type="component" value="Unassembled WGS sequence"/>
</dbReference>
<dbReference type="RefSeq" id="WP_072675126.1">
    <property type="nucleotide sequence ID" value="NZ_FRDF01000013.1"/>
</dbReference>
<gene>
    <name evidence="2" type="ORF">SAMN02745193_02274</name>
</gene>
<organism evidence="2 3">
    <name type="scientific">Erythrobacter sanguineus</name>
    <dbReference type="NCBI Taxonomy" id="198312"/>
    <lineage>
        <taxon>Bacteria</taxon>
        <taxon>Pseudomonadati</taxon>
        <taxon>Pseudomonadota</taxon>
        <taxon>Alphaproteobacteria</taxon>
        <taxon>Sphingomonadales</taxon>
        <taxon>Erythrobacteraceae</taxon>
        <taxon>Erythrobacter/Porphyrobacter group</taxon>
        <taxon>Erythrobacter</taxon>
    </lineage>
</organism>
<evidence type="ECO:0000313" key="2">
    <source>
        <dbReference type="EMBL" id="SHN61461.1"/>
    </source>
</evidence>
<dbReference type="STRING" id="198312.SAMN02745193_02274"/>
<sequence length="93" mass="9758">MSARKPFALRLDPALYDALQRAADAEIEVLLREALARRGVKVPVNKGPKRGRPAGPAPAPAPAPGNDARSPSGRRRRRDSAGSACPAMPNPVG</sequence>
<protein>
    <submittedName>
        <fullName evidence="2">Uncharacterized protein</fullName>
    </submittedName>
</protein>
<dbReference type="EMBL" id="FRDF01000013">
    <property type="protein sequence ID" value="SHN61461.1"/>
    <property type="molecule type" value="Genomic_DNA"/>
</dbReference>
<feature type="region of interest" description="Disordered" evidence="1">
    <location>
        <begin position="38"/>
        <end position="93"/>
    </location>
</feature>